<accession>A0A176WF24</accession>
<evidence type="ECO:0000313" key="1">
    <source>
        <dbReference type="EMBL" id="OAE31848.1"/>
    </source>
</evidence>
<keyword evidence="2" id="KW-1185">Reference proteome</keyword>
<reference evidence="1" key="1">
    <citation type="submission" date="2016-03" db="EMBL/GenBank/DDBJ databases">
        <title>Mechanisms controlling the formation of the plant cell surface in tip-growing cells are functionally conserved among land plants.</title>
        <authorList>
            <person name="Honkanen S."/>
            <person name="Jones V.A."/>
            <person name="Morieri G."/>
            <person name="Champion C."/>
            <person name="Hetherington A.J."/>
            <person name="Kelly S."/>
            <person name="Saint-Marcoux D."/>
            <person name="Proust H."/>
            <person name="Prescott H."/>
            <person name="Dolan L."/>
        </authorList>
    </citation>
    <scope>NUCLEOTIDE SEQUENCE [LARGE SCALE GENOMIC DNA]</scope>
    <source>
        <tissue evidence="1">Whole gametophyte</tissue>
    </source>
</reference>
<dbReference type="Proteomes" id="UP000077202">
    <property type="component" value="Unassembled WGS sequence"/>
</dbReference>
<comment type="caution">
    <text evidence="1">The sequence shown here is derived from an EMBL/GenBank/DDBJ whole genome shotgun (WGS) entry which is preliminary data.</text>
</comment>
<proteinExistence type="predicted"/>
<dbReference type="AlphaFoldDB" id="A0A176WF24"/>
<evidence type="ECO:0000313" key="2">
    <source>
        <dbReference type="Proteomes" id="UP000077202"/>
    </source>
</evidence>
<gene>
    <name evidence="1" type="ORF">AXG93_1276s1020</name>
</gene>
<dbReference type="EMBL" id="LVLJ01000958">
    <property type="protein sequence ID" value="OAE31848.1"/>
    <property type="molecule type" value="Genomic_DNA"/>
</dbReference>
<name>A0A176WF24_MARPO</name>
<sequence length="204" mass="23266">MLKMIRNTQMRESFKQVQIQLGKPTTKNVPGLDVDNRRNNLLQMIDACFDLQEFFESMLNIVEFSHKLDYLTALEWHKVKFVKDFLQPAYELTTTTSESNLNTQLAKLFVVLDPAMPNHPDDLISLKDLVQSKLATDYGYGNFSDPSAKQEAMKSLTLLEKARRKRASCVTDGGAPDPTSTQDEIYVFFDVTRKADDSYADPIE</sequence>
<organism evidence="1 2">
    <name type="scientific">Marchantia polymorpha subsp. ruderalis</name>
    <dbReference type="NCBI Taxonomy" id="1480154"/>
    <lineage>
        <taxon>Eukaryota</taxon>
        <taxon>Viridiplantae</taxon>
        <taxon>Streptophyta</taxon>
        <taxon>Embryophyta</taxon>
        <taxon>Marchantiophyta</taxon>
        <taxon>Marchantiopsida</taxon>
        <taxon>Marchantiidae</taxon>
        <taxon>Marchantiales</taxon>
        <taxon>Marchantiaceae</taxon>
        <taxon>Marchantia</taxon>
    </lineage>
</organism>
<protein>
    <submittedName>
        <fullName evidence="1">Uncharacterized protein</fullName>
    </submittedName>
</protein>